<sequence>MQYICTFKYLSKKDGEQAFIDIVIAEEFWQSSPSNIIPDSRLLDFFDDSSLRFFRTSSVDLVLSLSLGREMIQLILIRRYVFSDGVGHKCNNPVVAVLVIITFITVHRRRGLHDKHAPGLLTDSSAVICMSKATCCRSERGYPARIPGIPIPNAKPAFRVLVGSFLTRFRSGPGFSVTAVRGEKQCSFHWAT</sequence>
<protein>
    <submittedName>
        <fullName evidence="1">Uncharacterized protein</fullName>
    </submittedName>
</protein>
<organism evidence="1 2">
    <name type="scientific">Liparis tanakae</name>
    <name type="common">Tanaka's snailfish</name>
    <dbReference type="NCBI Taxonomy" id="230148"/>
    <lineage>
        <taxon>Eukaryota</taxon>
        <taxon>Metazoa</taxon>
        <taxon>Chordata</taxon>
        <taxon>Craniata</taxon>
        <taxon>Vertebrata</taxon>
        <taxon>Euteleostomi</taxon>
        <taxon>Actinopterygii</taxon>
        <taxon>Neopterygii</taxon>
        <taxon>Teleostei</taxon>
        <taxon>Neoteleostei</taxon>
        <taxon>Acanthomorphata</taxon>
        <taxon>Eupercaria</taxon>
        <taxon>Perciformes</taxon>
        <taxon>Cottioidei</taxon>
        <taxon>Cottales</taxon>
        <taxon>Liparidae</taxon>
        <taxon>Liparis</taxon>
    </lineage>
</organism>
<comment type="caution">
    <text evidence="1">The sequence shown here is derived from an EMBL/GenBank/DDBJ whole genome shotgun (WGS) entry which is preliminary data.</text>
</comment>
<proteinExistence type="predicted"/>
<dbReference type="Proteomes" id="UP000314294">
    <property type="component" value="Unassembled WGS sequence"/>
</dbReference>
<gene>
    <name evidence="1" type="ORF">EYF80_009258</name>
</gene>
<dbReference type="AlphaFoldDB" id="A0A4Z2IRA5"/>
<evidence type="ECO:0000313" key="1">
    <source>
        <dbReference type="EMBL" id="TNN80519.1"/>
    </source>
</evidence>
<keyword evidence="2" id="KW-1185">Reference proteome</keyword>
<accession>A0A4Z2IRA5</accession>
<evidence type="ECO:0000313" key="2">
    <source>
        <dbReference type="Proteomes" id="UP000314294"/>
    </source>
</evidence>
<reference evidence="1 2" key="1">
    <citation type="submission" date="2019-03" db="EMBL/GenBank/DDBJ databases">
        <title>First draft genome of Liparis tanakae, snailfish: a comprehensive survey of snailfish specific genes.</title>
        <authorList>
            <person name="Kim W."/>
            <person name="Song I."/>
            <person name="Jeong J.-H."/>
            <person name="Kim D."/>
            <person name="Kim S."/>
            <person name="Ryu S."/>
            <person name="Song J.Y."/>
            <person name="Lee S.K."/>
        </authorList>
    </citation>
    <scope>NUCLEOTIDE SEQUENCE [LARGE SCALE GENOMIC DNA]</scope>
    <source>
        <tissue evidence="1">Muscle</tissue>
    </source>
</reference>
<dbReference type="EMBL" id="SRLO01000054">
    <property type="protein sequence ID" value="TNN80519.1"/>
    <property type="molecule type" value="Genomic_DNA"/>
</dbReference>
<name>A0A4Z2IRA5_9TELE</name>